<organism evidence="3 4">
    <name type="scientific">Phyllosticta capitalensis</name>
    <dbReference type="NCBI Taxonomy" id="121624"/>
    <lineage>
        <taxon>Eukaryota</taxon>
        <taxon>Fungi</taxon>
        <taxon>Dikarya</taxon>
        <taxon>Ascomycota</taxon>
        <taxon>Pezizomycotina</taxon>
        <taxon>Dothideomycetes</taxon>
        <taxon>Dothideomycetes incertae sedis</taxon>
        <taxon>Botryosphaeriales</taxon>
        <taxon>Phyllostictaceae</taxon>
        <taxon>Phyllosticta</taxon>
    </lineage>
</organism>
<feature type="region of interest" description="Disordered" evidence="1">
    <location>
        <begin position="736"/>
        <end position="797"/>
    </location>
</feature>
<dbReference type="EMBL" id="JBBWRZ010000002">
    <property type="protein sequence ID" value="KAK8244453.1"/>
    <property type="molecule type" value="Genomic_DNA"/>
</dbReference>
<sequence>MLEHGETSASCCSPLVRHYAEALWMVVKGRKGRHLFLTILLASVSVVLLWSYSVENLSPSNISGHREGNDLWLADEDLHANGTATTAEATSPPSATETIIEAAQTSKIDDVAAKPTLEPLPFTAKNGPTFRLLIPAADSDSNFCRGILSTMLLDYPPPTILGYSKDQTSTVIGRIYDHLEDHHIRDDDLILIADGYRAWFQLPSSVLIRQYQRVVADANDRLKKEYGNEPVKRPGEQPEQRFRQTVLFAADTHCWHYATDDVACDAVPDSPMWESAISANASARNIFNPKFLNSGIVMGPARDLRAVFAAASKKSTGQGGVHDLQNALQIIFSEQEQARQVVRRENLGTTGRVREWLYETVYGQSRFRGYGFQGGKEGARKPLNFTIQPGRNYEYAIGLDYGSALFQSMSAPHSFNGDIEFLAADDVLAFPNASAHDLPPALAALPSPFHLLDRDRASADIPDNATTPLTVTSGLDDLPDDLPWSTLPLARNLRTGSVPASLHFPPRLSSSGDVRARSLGASYSSPETNGNSNSKSSSSAPPNSNKSKPHHRLSPLYQNPKPHSSKSKPKTSPLSPGAETLDGIDPGTDTTTPPSLAHLDPRDSIYRHLWFAPYARALLRRHMRQTTYSSLLSNEITAAEDDEALAESRPTAAGAWDRARQRELGADRRGGEGGVWTQQGEWLGWDEVCAGVEEDVFGGDGWGVWGKEREGKGLMEDERKKAAYDERENAAVVAALQAEDDEEKEKEKTAAAATAAALQGETDAKDEAKKEEDQDGQKEDEGVDTVWVEVDPPEQQQ</sequence>
<dbReference type="Proteomes" id="UP001492380">
    <property type="component" value="Unassembled WGS sequence"/>
</dbReference>
<name>A0ABR1Z1H9_9PEZI</name>
<evidence type="ECO:0000313" key="3">
    <source>
        <dbReference type="EMBL" id="KAK8244453.1"/>
    </source>
</evidence>
<feature type="compositionally biased region" description="Low complexity" evidence="1">
    <location>
        <begin position="570"/>
        <end position="594"/>
    </location>
</feature>
<dbReference type="PANTHER" id="PTHR36587:SF2">
    <property type="entry name" value="EXPRESSION SITE-ASSOCIATED GENE 3 (ESAG3)-LIKE PROTEIN"/>
    <property type="match status" value="1"/>
</dbReference>
<comment type="caution">
    <text evidence="3">The sequence shown here is derived from an EMBL/GenBank/DDBJ whole genome shotgun (WGS) entry which is preliminary data.</text>
</comment>
<keyword evidence="2" id="KW-0812">Transmembrane</keyword>
<feature type="transmembrane region" description="Helical" evidence="2">
    <location>
        <begin position="35"/>
        <end position="53"/>
    </location>
</feature>
<feature type="compositionally biased region" description="Low complexity" evidence="1">
    <location>
        <begin position="750"/>
        <end position="761"/>
    </location>
</feature>
<accession>A0ABR1Z1H9</accession>
<feature type="region of interest" description="Disordered" evidence="1">
    <location>
        <begin position="497"/>
        <end position="599"/>
    </location>
</feature>
<feature type="compositionally biased region" description="Basic and acidic residues" evidence="1">
    <location>
        <begin position="762"/>
        <end position="780"/>
    </location>
</feature>
<evidence type="ECO:0000256" key="1">
    <source>
        <dbReference type="SAM" id="MobiDB-lite"/>
    </source>
</evidence>
<keyword evidence="2" id="KW-0472">Membrane</keyword>
<evidence type="ECO:0000313" key="4">
    <source>
        <dbReference type="Proteomes" id="UP001492380"/>
    </source>
</evidence>
<evidence type="ECO:0000256" key="2">
    <source>
        <dbReference type="SAM" id="Phobius"/>
    </source>
</evidence>
<protein>
    <submittedName>
        <fullName evidence="3">Uncharacterized protein</fullName>
    </submittedName>
</protein>
<dbReference type="PANTHER" id="PTHR36587">
    <property type="entry name" value="EXPRESSION SITE-ASSOCIATED GENE 3 (ESAG3)-LIKE PROTEIN"/>
    <property type="match status" value="1"/>
</dbReference>
<dbReference type="CDD" id="cd22997">
    <property type="entry name" value="GT_LH"/>
    <property type="match status" value="1"/>
</dbReference>
<reference evidence="3 4" key="1">
    <citation type="submission" date="2024-04" db="EMBL/GenBank/DDBJ databases">
        <title>Phyllosticta paracitricarpa is synonymous to the EU quarantine fungus P. citricarpa based on phylogenomic analyses.</title>
        <authorList>
            <consortium name="Lawrence Berkeley National Laboratory"/>
            <person name="Van Ingen-Buijs V.A."/>
            <person name="Van Westerhoven A.C."/>
            <person name="Haridas S."/>
            <person name="Skiadas P."/>
            <person name="Martin F."/>
            <person name="Groenewald J.Z."/>
            <person name="Crous P.W."/>
            <person name="Seidl M.F."/>
        </authorList>
    </citation>
    <scope>NUCLEOTIDE SEQUENCE [LARGE SCALE GENOMIC DNA]</scope>
    <source>
        <strain evidence="3 4">CBS 123374</strain>
    </source>
</reference>
<keyword evidence="2" id="KW-1133">Transmembrane helix</keyword>
<keyword evidence="4" id="KW-1185">Reference proteome</keyword>
<gene>
    <name evidence="3" type="ORF">HDK90DRAFT_158050</name>
</gene>
<feature type="compositionally biased region" description="Polar residues" evidence="1">
    <location>
        <begin position="521"/>
        <end position="530"/>
    </location>
</feature>
<feature type="compositionally biased region" description="Low complexity" evidence="1">
    <location>
        <begin position="531"/>
        <end position="546"/>
    </location>
</feature>
<proteinExistence type="predicted"/>